<protein>
    <recommendedName>
        <fullName evidence="9">choline-phosphate cytidylyltransferase</fullName>
        <ecNumber evidence="9">2.7.7.15</ecNumber>
    </recommendedName>
    <alternativeName>
        <fullName evidence="10">CTP:phosphocholine cytidylyltransferase</fullName>
    </alternativeName>
    <alternativeName>
        <fullName evidence="11">Phosphorylcholine transferase</fullName>
    </alternativeName>
</protein>
<dbReference type="SUPFAM" id="SSF52374">
    <property type="entry name" value="Nucleotidylyl transferase"/>
    <property type="match status" value="1"/>
</dbReference>
<comment type="caution">
    <text evidence="14">The sequence shown here is derived from an EMBL/GenBank/DDBJ whole genome shotgun (WGS) entry which is preliminary data.</text>
</comment>
<keyword evidence="3" id="KW-0597">Phosphoprotein</keyword>
<dbReference type="GO" id="GO:0004105">
    <property type="term" value="F:choline-phosphate cytidylyltransferase activity"/>
    <property type="evidence" value="ECO:0007669"/>
    <property type="project" value="UniProtKB-EC"/>
</dbReference>
<evidence type="ECO:0000259" key="13">
    <source>
        <dbReference type="Pfam" id="PF01467"/>
    </source>
</evidence>
<evidence type="ECO:0000256" key="9">
    <source>
        <dbReference type="ARBA" id="ARBA00026101"/>
    </source>
</evidence>
<dbReference type="Proteomes" id="UP001362899">
    <property type="component" value="Unassembled WGS sequence"/>
</dbReference>
<dbReference type="InterPro" id="IPR014729">
    <property type="entry name" value="Rossmann-like_a/b/a_fold"/>
</dbReference>
<dbReference type="GO" id="GO:0005635">
    <property type="term" value="C:nuclear envelope"/>
    <property type="evidence" value="ECO:0007669"/>
    <property type="project" value="TreeGrafter"/>
</dbReference>
<keyword evidence="7" id="KW-0594">Phospholipid biosynthesis</keyword>
<evidence type="ECO:0000313" key="15">
    <source>
        <dbReference type="Proteomes" id="UP001362899"/>
    </source>
</evidence>
<dbReference type="Gene3D" id="3.40.50.620">
    <property type="entry name" value="HUPs"/>
    <property type="match status" value="1"/>
</dbReference>
<comment type="similarity">
    <text evidence="1">Belongs to the cytidylyltransferase family.</text>
</comment>
<keyword evidence="6" id="KW-0443">Lipid metabolism</keyword>
<keyword evidence="4" id="KW-0808">Transferase</keyword>
<evidence type="ECO:0000256" key="10">
    <source>
        <dbReference type="ARBA" id="ARBA00076205"/>
    </source>
</evidence>
<dbReference type="EC" id="2.7.7.15" evidence="9"/>
<dbReference type="AlphaFoldDB" id="A0AAV5RHG3"/>
<evidence type="ECO:0000256" key="6">
    <source>
        <dbReference type="ARBA" id="ARBA00023098"/>
    </source>
</evidence>
<dbReference type="FunFam" id="3.40.50.620:FF:000147">
    <property type="entry name" value="Cholinephosphate cytidylyltransferase"/>
    <property type="match status" value="1"/>
</dbReference>
<evidence type="ECO:0000256" key="11">
    <source>
        <dbReference type="ARBA" id="ARBA00080967"/>
    </source>
</evidence>
<feature type="compositionally biased region" description="Basic and acidic residues" evidence="12">
    <location>
        <begin position="16"/>
        <end position="28"/>
    </location>
</feature>
<dbReference type="Pfam" id="PF01467">
    <property type="entry name" value="CTP_transf_like"/>
    <property type="match status" value="1"/>
</dbReference>
<dbReference type="NCBIfam" id="TIGR00125">
    <property type="entry name" value="cyt_tran_rel"/>
    <property type="match status" value="1"/>
</dbReference>
<evidence type="ECO:0000256" key="1">
    <source>
        <dbReference type="ARBA" id="ARBA00010101"/>
    </source>
</evidence>
<feature type="domain" description="Cytidyltransferase-like" evidence="13">
    <location>
        <begin position="117"/>
        <end position="245"/>
    </location>
</feature>
<evidence type="ECO:0000256" key="7">
    <source>
        <dbReference type="ARBA" id="ARBA00023209"/>
    </source>
</evidence>
<dbReference type="InterPro" id="IPR004821">
    <property type="entry name" value="Cyt_trans-like"/>
</dbReference>
<dbReference type="PANTHER" id="PTHR10739">
    <property type="entry name" value="CYTIDYLYLTRANSFERASE"/>
    <property type="match status" value="1"/>
</dbReference>
<dbReference type="CDD" id="cd02174">
    <property type="entry name" value="CCT"/>
    <property type="match status" value="1"/>
</dbReference>
<keyword evidence="5 14" id="KW-0548">Nucleotidyltransferase</keyword>
<dbReference type="PANTHER" id="PTHR10739:SF13">
    <property type="entry name" value="CHOLINE-PHOSPHATE CYTIDYLYLTRANSFERASE"/>
    <property type="match status" value="1"/>
</dbReference>
<evidence type="ECO:0000256" key="5">
    <source>
        <dbReference type="ARBA" id="ARBA00022695"/>
    </source>
</evidence>
<evidence type="ECO:0000256" key="2">
    <source>
        <dbReference type="ARBA" id="ARBA00022516"/>
    </source>
</evidence>
<feature type="region of interest" description="Disordered" evidence="12">
    <location>
        <begin position="1"/>
        <end position="29"/>
    </location>
</feature>
<dbReference type="GO" id="GO:0031210">
    <property type="term" value="F:phosphatidylcholine binding"/>
    <property type="evidence" value="ECO:0007669"/>
    <property type="project" value="TreeGrafter"/>
</dbReference>
<feature type="compositionally biased region" description="Low complexity" evidence="12">
    <location>
        <begin position="351"/>
        <end position="366"/>
    </location>
</feature>
<feature type="compositionally biased region" description="Basic and acidic residues" evidence="12">
    <location>
        <begin position="60"/>
        <end position="86"/>
    </location>
</feature>
<evidence type="ECO:0000256" key="4">
    <source>
        <dbReference type="ARBA" id="ARBA00022679"/>
    </source>
</evidence>
<sequence length="393" mass="44951">MSDKSVMRRSNNNGEEFPKEQNNKKGEAAKQLLKSLITLDSYENDMDDANTPIQDLQASADEKSNNNEGESMKSKEDLEFEKKEAERDAAIPPEYRKFRPRGYGFRLPPTDRPVRVYADGVFDLFHAGHMKQLEQAKKSLPNVTMVVGVPNDELTHKYKGLTVLTDEQRYESLRHCKWVDEVIPNAPWVVTQDFLDEHKIDYVAHDDEPYAGPNGEGDVYQFVKEQGRFLTTQRTDGISTSDIITKIIKDYDLYLMRNFKRGVSRKDLNVSWMKKNELDIKRHVNAFRQSWKNNVKTTSQDLYADLLAYALNKPENSVLGRATKWVTRKIDNKRLEAALDAYGENNSRNTSASNSVAPSAENSAANSEEEIDEALTTSNAKRRKITINDKDQE</sequence>
<reference evidence="14 15" key="1">
    <citation type="journal article" date="2023" name="Elife">
        <title>Identification of key yeast species and microbe-microbe interactions impacting larval growth of Drosophila in the wild.</title>
        <authorList>
            <person name="Mure A."/>
            <person name="Sugiura Y."/>
            <person name="Maeda R."/>
            <person name="Honda K."/>
            <person name="Sakurai N."/>
            <person name="Takahashi Y."/>
            <person name="Watada M."/>
            <person name="Katoh T."/>
            <person name="Gotoh A."/>
            <person name="Gotoh Y."/>
            <person name="Taniguchi I."/>
            <person name="Nakamura K."/>
            <person name="Hayashi T."/>
            <person name="Katayama T."/>
            <person name="Uemura T."/>
            <person name="Hattori Y."/>
        </authorList>
    </citation>
    <scope>NUCLEOTIDE SEQUENCE [LARGE SCALE GENOMIC DNA]</scope>
    <source>
        <strain evidence="14 15">SB-73</strain>
    </source>
</reference>
<dbReference type="InterPro" id="IPR045049">
    <property type="entry name" value="Pcy1-like"/>
</dbReference>
<evidence type="ECO:0000256" key="3">
    <source>
        <dbReference type="ARBA" id="ARBA00022553"/>
    </source>
</evidence>
<dbReference type="EMBL" id="BTGC01000003">
    <property type="protein sequence ID" value="GMM50898.1"/>
    <property type="molecule type" value="Genomic_DNA"/>
</dbReference>
<proteinExistence type="inferred from homology"/>
<dbReference type="InterPro" id="IPR041723">
    <property type="entry name" value="CCT"/>
</dbReference>
<organism evidence="14 15">
    <name type="scientific">Starmerella bacillaris</name>
    <name type="common">Yeast</name>
    <name type="synonym">Candida zemplinina</name>
    <dbReference type="NCBI Taxonomy" id="1247836"/>
    <lineage>
        <taxon>Eukaryota</taxon>
        <taxon>Fungi</taxon>
        <taxon>Dikarya</taxon>
        <taxon>Ascomycota</taxon>
        <taxon>Saccharomycotina</taxon>
        <taxon>Dipodascomycetes</taxon>
        <taxon>Dipodascales</taxon>
        <taxon>Trichomonascaceae</taxon>
        <taxon>Starmerella</taxon>
    </lineage>
</organism>
<evidence type="ECO:0000313" key="14">
    <source>
        <dbReference type="EMBL" id="GMM50898.1"/>
    </source>
</evidence>
<gene>
    <name evidence="14" type="ORF">DASB73_018560</name>
</gene>
<keyword evidence="15" id="KW-1185">Reference proteome</keyword>
<name>A0AAV5RHG3_STABA</name>
<accession>A0AAV5RHG3</accession>
<feature type="region of interest" description="Disordered" evidence="12">
    <location>
        <begin position="43"/>
        <end position="86"/>
    </location>
</feature>
<keyword evidence="8" id="KW-1208">Phospholipid metabolism</keyword>
<evidence type="ECO:0000256" key="8">
    <source>
        <dbReference type="ARBA" id="ARBA00023264"/>
    </source>
</evidence>
<keyword evidence="2" id="KW-0444">Lipid biosynthesis</keyword>
<feature type="region of interest" description="Disordered" evidence="12">
    <location>
        <begin position="345"/>
        <end position="393"/>
    </location>
</feature>
<evidence type="ECO:0000256" key="12">
    <source>
        <dbReference type="SAM" id="MobiDB-lite"/>
    </source>
</evidence>